<name>A0A4Y7KY89_PAPSO</name>
<dbReference type="AlphaFoldDB" id="A0A4Y7KY89"/>
<dbReference type="EMBL" id="CM010723">
    <property type="protein sequence ID" value="RZC77866.1"/>
    <property type="molecule type" value="Genomic_DNA"/>
</dbReference>
<dbReference type="Proteomes" id="UP000316621">
    <property type="component" value="Chromosome 9"/>
</dbReference>
<proteinExistence type="predicted"/>
<sequence length="210" mass="24202">MVLNYCKYSWTYGVWKWPSSASTSFTSSINTYAGSTKSYTEIENAFNNFRDMRILGEGGFFFFIQLVQRARSQLFSVARSRKTLSTIISRQQLILCVENAAVSISVTSFSHSSVTNILFSLNSDLENRFTPRLVIPEVRSGGERLLKDTNWSWKFFHSEICLLKSSTLGRSNSWLWMRSAKGIKCVVSCWDKRRKERNCPGGFLHLRFPR</sequence>
<gene>
    <name evidence="1" type="ORF">C5167_002064</name>
</gene>
<organism evidence="1 2">
    <name type="scientific">Papaver somniferum</name>
    <name type="common">Opium poppy</name>
    <dbReference type="NCBI Taxonomy" id="3469"/>
    <lineage>
        <taxon>Eukaryota</taxon>
        <taxon>Viridiplantae</taxon>
        <taxon>Streptophyta</taxon>
        <taxon>Embryophyta</taxon>
        <taxon>Tracheophyta</taxon>
        <taxon>Spermatophyta</taxon>
        <taxon>Magnoliopsida</taxon>
        <taxon>Ranunculales</taxon>
        <taxon>Papaveraceae</taxon>
        <taxon>Papaveroideae</taxon>
        <taxon>Papaver</taxon>
    </lineage>
</organism>
<evidence type="ECO:0000313" key="1">
    <source>
        <dbReference type="EMBL" id="RZC77866.1"/>
    </source>
</evidence>
<dbReference type="Gramene" id="RZC77866">
    <property type="protein sequence ID" value="RZC77866"/>
    <property type="gene ID" value="C5167_002064"/>
</dbReference>
<evidence type="ECO:0000313" key="2">
    <source>
        <dbReference type="Proteomes" id="UP000316621"/>
    </source>
</evidence>
<reference evidence="1 2" key="1">
    <citation type="journal article" date="2018" name="Science">
        <title>The opium poppy genome and morphinan production.</title>
        <authorList>
            <person name="Guo L."/>
            <person name="Winzer T."/>
            <person name="Yang X."/>
            <person name="Li Y."/>
            <person name="Ning Z."/>
            <person name="He Z."/>
            <person name="Teodor R."/>
            <person name="Lu Y."/>
            <person name="Bowser T.A."/>
            <person name="Graham I.A."/>
            <person name="Ye K."/>
        </authorList>
    </citation>
    <scope>NUCLEOTIDE SEQUENCE [LARGE SCALE GENOMIC DNA]</scope>
    <source>
        <strain evidence="2">cv. HN1</strain>
        <tissue evidence="1">Leaves</tissue>
    </source>
</reference>
<protein>
    <submittedName>
        <fullName evidence="1">Uncharacterized protein</fullName>
    </submittedName>
</protein>
<accession>A0A4Y7KY89</accession>
<keyword evidence="2" id="KW-1185">Reference proteome</keyword>